<keyword evidence="6" id="KW-0765">Sulfation</keyword>
<evidence type="ECO:0000256" key="2">
    <source>
        <dbReference type="ARBA" id="ARBA00007893"/>
    </source>
</evidence>
<gene>
    <name evidence="11" type="primary">TTR</name>
</gene>
<comment type="function">
    <text evidence="9">Thyroid hormone-binding protein. Probably transports thyroxine from the bloodstream to the brain.</text>
</comment>
<dbReference type="GO" id="GO:0006144">
    <property type="term" value="P:purine nucleobase metabolic process"/>
    <property type="evidence" value="ECO:0007669"/>
    <property type="project" value="TreeGrafter"/>
</dbReference>
<dbReference type="InterPro" id="IPR036817">
    <property type="entry name" value="Transthyretin/HIU_hydrolase_sf"/>
</dbReference>
<dbReference type="InterPro" id="IPR000895">
    <property type="entry name" value="Transthyretin/HIU_hydrolase"/>
</dbReference>
<dbReference type="InterPro" id="IPR023416">
    <property type="entry name" value="Transthyretin/HIU_hydrolase_d"/>
</dbReference>
<dbReference type="GO" id="GO:0005179">
    <property type="term" value="F:hormone activity"/>
    <property type="evidence" value="ECO:0007669"/>
    <property type="project" value="UniProtKB-UniRule"/>
</dbReference>
<dbReference type="SUPFAM" id="SSF49472">
    <property type="entry name" value="Transthyretin (synonym: prealbumin)"/>
    <property type="match status" value="1"/>
</dbReference>
<evidence type="ECO:0000259" key="10">
    <source>
        <dbReference type="SMART" id="SM00095"/>
    </source>
</evidence>
<reference evidence="11" key="1">
    <citation type="journal article" date="2007" name="Gen. Comp. Endocrinol.">
        <title>Molecular cloning, tissue distribution, and developmental expression of lamprey transthyretins.</title>
        <authorList>
            <person name="Manzon R.G."/>
            <person name="Neuls T.M."/>
            <person name="Manzon L.A."/>
        </authorList>
    </citation>
    <scope>NUCLEOTIDE SEQUENCE</scope>
</reference>
<comment type="similarity">
    <text evidence="2 9">Belongs to the transthyretin family.</text>
</comment>
<keyword evidence="5 9" id="KW-0964">Secreted</keyword>
<organism evidence="11">
    <name type="scientific">Lethenteron appendix</name>
    <name type="common">American brook lamprey</name>
    <name type="synonym">Petromyzon appendix</name>
    <dbReference type="NCBI Taxonomy" id="104630"/>
    <lineage>
        <taxon>Eukaryota</taxon>
        <taxon>Metazoa</taxon>
        <taxon>Chordata</taxon>
        <taxon>Craniata</taxon>
        <taxon>Vertebrata</taxon>
        <taxon>Cyclostomata</taxon>
        <taxon>Hyperoartia</taxon>
        <taxon>Petromyzontiformes</taxon>
        <taxon>Petromyzontidae</taxon>
        <taxon>Lethenteron</taxon>
    </lineage>
</organism>
<evidence type="ECO:0000256" key="3">
    <source>
        <dbReference type="ARBA" id="ARBA00021606"/>
    </source>
</evidence>
<comment type="subcellular location">
    <subcellularLocation>
        <location evidence="1 9">Secreted</location>
    </subcellularLocation>
</comment>
<dbReference type="EMBL" id="DQ855961">
    <property type="protein sequence ID" value="ABI93606.1"/>
    <property type="molecule type" value="mRNA"/>
</dbReference>
<dbReference type="CDD" id="cd05821">
    <property type="entry name" value="TLP_Transthyretin"/>
    <property type="match status" value="1"/>
</dbReference>
<dbReference type="FunFam" id="2.60.40.180:FF:000002">
    <property type="entry name" value="Transthyretin"/>
    <property type="match status" value="1"/>
</dbReference>
<dbReference type="SMART" id="SM00095">
    <property type="entry name" value="TR_THY"/>
    <property type="match status" value="1"/>
</dbReference>
<dbReference type="PANTHER" id="PTHR10395:SF12">
    <property type="entry name" value="TRANSTHYRETIN"/>
    <property type="match status" value="1"/>
</dbReference>
<keyword evidence="7" id="KW-0372">Hormone</keyword>
<comment type="subunit">
    <text evidence="9">Homotetramer.</text>
</comment>
<dbReference type="Pfam" id="PF00576">
    <property type="entry name" value="Transthyretin"/>
    <property type="match status" value="1"/>
</dbReference>
<feature type="domain" description="Transthyretin/hydroxyisourate hydrolase" evidence="10">
    <location>
        <begin position="35"/>
        <end position="155"/>
    </location>
</feature>
<dbReference type="Gene3D" id="2.60.40.180">
    <property type="entry name" value="Transthyretin/hydroxyisourate hydrolase domain"/>
    <property type="match status" value="1"/>
</dbReference>
<feature type="chain" id="PRO_5005121406" description="Transthyretin" evidence="9">
    <location>
        <begin position="21"/>
        <end position="156"/>
    </location>
</feature>
<dbReference type="PANTHER" id="PTHR10395">
    <property type="entry name" value="URICASE AND TRANSTHYRETIN-RELATED"/>
    <property type="match status" value="1"/>
</dbReference>
<evidence type="ECO:0000256" key="7">
    <source>
        <dbReference type="ARBA" id="ARBA00022702"/>
    </source>
</evidence>
<evidence type="ECO:0000256" key="9">
    <source>
        <dbReference type="RuleBase" id="RU361269"/>
    </source>
</evidence>
<evidence type="ECO:0000256" key="4">
    <source>
        <dbReference type="ARBA" id="ARBA00022448"/>
    </source>
</evidence>
<evidence type="ECO:0000256" key="1">
    <source>
        <dbReference type="ARBA" id="ARBA00004613"/>
    </source>
</evidence>
<protein>
    <recommendedName>
        <fullName evidence="3 9">Transthyretin</fullName>
    </recommendedName>
</protein>
<feature type="signal peptide" evidence="9">
    <location>
        <begin position="1"/>
        <end position="20"/>
    </location>
</feature>
<evidence type="ECO:0000313" key="11">
    <source>
        <dbReference type="EMBL" id="ABI93606.1"/>
    </source>
</evidence>
<keyword evidence="8 9" id="KW-0795">Thyroid hormone</keyword>
<dbReference type="AlphaFoldDB" id="A3QVU5"/>
<evidence type="ECO:0000256" key="6">
    <source>
        <dbReference type="ARBA" id="ARBA00022641"/>
    </source>
</evidence>
<dbReference type="SMR" id="A3QVU5"/>
<proteinExistence type="evidence at transcript level"/>
<dbReference type="PRINTS" id="PR00189">
    <property type="entry name" value="TRNSTHYRETIN"/>
</dbReference>
<accession>A3QVU5</accession>
<dbReference type="GO" id="GO:0070324">
    <property type="term" value="F:thyroid hormone binding"/>
    <property type="evidence" value="ECO:0007669"/>
    <property type="project" value="UniProtKB-UniRule"/>
</dbReference>
<evidence type="ECO:0000256" key="5">
    <source>
        <dbReference type="ARBA" id="ARBA00022525"/>
    </source>
</evidence>
<keyword evidence="4" id="KW-0813">Transport</keyword>
<evidence type="ECO:0000256" key="8">
    <source>
        <dbReference type="ARBA" id="ARBA00022920"/>
    </source>
</evidence>
<keyword evidence="9" id="KW-0732">Signal</keyword>
<dbReference type="GO" id="GO:0005576">
    <property type="term" value="C:extracellular region"/>
    <property type="evidence" value="ECO:0007669"/>
    <property type="project" value="UniProtKB-SubCell"/>
</dbReference>
<name>A3QVU5_LETAP</name>
<sequence length="156" mass="16915">MTRFLCLLVLVASSSLLCSADDDHKSHESHEGGVKDSCPLMVKAIDSVRGKPAAGVKLSVMKKQEDASWKEVATGVTGKTGESHHLIGDKDFTEGTYKVRFDTQAYWTKAGITPFHEAAEVVFMAHGAGHKHYHIPMLLSPFFYATGTIVGDAEGH</sequence>